<comment type="similarity">
    <text evidence="1">Belongs to the RelE toxin family.</text>
</comment>
<dbReference type="AlphaFoldDB" id="A0A1H0JEP7"/>
<dbReference type="InterPro" id="IPR007712">
    <property type="entry name" value="RelE/ParE_toxin"/>
</dbReference>
<name>A0A1H0JEP7_9GAMM</name>
<dbReference type="OrthoDB" id="5570653at2"/>
<accession>A0A1H0JEP7</accession>
<dbReference type="STRING" id="416873.SAMN04487951_12618"/>
<dbReference type="EMBL" id="FNII01000026">
    <property type="protein sequence ID" value="SDO42003.1"/>
    <property type="molecule type" value="Genomic_DNA"/>
</dbReference>
<keyword evidence="4" id="KW-1185">Reference proteome</keyword>
<sequence length="89" mass="10623">MAWRIELTDDAVKQMKKMGHTDAKRIRDYLRSQVQPLEDPRQLGKPLTGQLSELWRYRVGSYRIIASIEDKEVCILVIRVGHRRDIYRR</sequence>
<dbReference type="NCBIfam" id="TIGR02385">
    <property type="entry name" value="RelE_StbE"/>
    <property type="match status" value="1"/>
</dbReference>
<dbReference type="InterPro" id="IPR035093">
    <property type="entry name" value="RelE/ParE_toxin_dom_sf"/>
</dbReference>
<gene>
    <name evidence="3" type="ORF">SAMN04487951_12618</name>
</gene>
<proteinExistence type="inferred from homology"/>
<evidence type="ECO:0000313" key="4">
    <source>
        <dbReference type="Proteomes" id="UP000199677"/>
    </source>
</evidence>
<organism evidence="3 4">
    <name type="scientific">Vreelandella arcis</name>
    <dbReference type="NCBI Taxonomy" id="416873"/>
    <lineage>
        <taxon>Bacteria</taxon>
        <taxon>Pseudomonadati</taxon>
        <taxon>Pseudomonadota</taxon>
        <taxon>Gammaproteobacteria</taxon>
        <taxon>Oceanospirillales</taxon>
        <taxon>Halomonadaceae</taxon>
        <taxon>Vreelandella</taxon>
    </lineage>
</organism>
<evidence type="ECO:0000256" key="2">
    <source>
        <dbReference type="ARBA" id="ARBA00022649"/>
    </source>
</evidence>
<reference evidence="4" key="1">
    <citation type="submission" date="2016-10" db="EMBL/GenBank/DDBJ databases">
        <authorList>
            <person name="Varghese N."/>
            <person name="Submissions S."/>
        </authorList>
    </citation>
    <scope>NUCLEOTIDE SEQUENCE [LARGE SCALE GENOMIC DNA]</scope>
    <source>
        <strain evidence="4">CGMCC 1.6494</strain>
    </source>
</reference>
<dbReference type="PANTHER" id="PTHR35601">
    <property type="entry name" value="TOXIN RELE"/>
    <property type="match status" value="1"/>
</dbReference>
<dbReference type="SUPFAM" id="SSF143011">
    <property type="entry name" value="RelE-like"/>
    <property type="match status" value="1"/>
</dbReference>
<dbReference type="Gene3D" id="3.30.2310.20">
    <property type="entry name" value="RelE-like"/>
    <property type="match status" value="1"/>
</dbReference>
<protein>
    <submittedName>
        <fullName evidence="3">mRNA interferase RelE/StbE</fullName>
    </submittedName>
</protein>
<evidence type="ECO:0000256" key="1">
    <source>
        <dbReference type="ARBA" id="ARBA00006226"/>
    </source>
</evidence>
<evidence type="ECO:0000313" key="3">
    <source>
        <dbReference type="EMBL" id="SDO42003.1"/>
    </source>
</evidence>
<keyword evidence="2" id="KW-1277">Toxin-antitoxin system</keyword>
<dbReference type="PANTHER" id="PTHR35601:SF1">
    <property type="entry name" value="TOXIN RELE"/>
    <property type="match status" value="1"/>
</dbReference>
<dbReference type="Pfam" id="PF05016">
    <property type="entry name" value="ParE_toxin"/>
    <property type="match status" value="1"/>
</dbReference>
<dbReference type="Proteomes" id="UP000199677">
    <property type="component" value="Unassembled WGS sequence"/>
</dbReference>